<evidence type="ECO:0000313" key="2">
    <source>
        <dbReference type="Proteomes" id="UP000489600"/>
    </source>
</evidence>
<dbReference type="EMBL" id="CABITT030000006">
    <property type="protein sequence ID" value="VVB08554.1"/>
    <property type="molecule type" value="Genomic_DNA"/>
</dbReference>
<organism evidence="1 2">
    <name type="scientific">Arabis nemorensis</name>
    <dbReference type="NCBI Taxonomy" id="586526"/>
    <lineage>
        <taxon>Eukaryota</taxon>
        <taxon>Viridiplantae</taxon>
        <taxon>Streptophyta</taxon>
        <taxon>Embryophyta</taxon>
        <taxon>Tracheophyta</taxon>
        <taxon>Spermatophyta</taxon>
        <taxon>Magnoliopsida</taxon>
        <taxon>eudicotyledons</taxon>
        <taxon>Gunneridae</taxon>
        <taxon>Pentapetalae</taxon>
        <taxon>rosids</taxon>
        <taxon>malvids</taxon>
        <taxon>Brassicales</taxon>
        <taxon>Brassicaceae</taxon>
        <taxon>Arabideae</taxon>
        <taxon>Arabis</taxon>
    </lineage>
</organism>
<keyword evidence="2" id="KW-1185">Reference proteome</keyword>
<protein>
    <submittedName>
        <fullName evidence="1">Uncharacterized protein</fullName>
    </submittedName>
</protein>
<comment type="caution">
    <text evidence="1">The sequence shown here is derived from an EMBL/GenBank/DDBJ whole genome shotgun (WGS) entry which is preliminary data.</text>
</comment>
<evidence type="ECO:0000313" key="1">
    <source>
        <dbReference type="EMBL" id="VVB08554.1"/>
    </source>
</evidence>
<proteinExistence type="predicted"/>
<reference evidence="1" key="1">
    <citation type="submission" date="2019-07" db="EMBL/GenBank/DDBJ databases">
        <authorList>
            <person name="Dittberner H."/>
        </authorList>
    </citation>
    <scope>NUCLEOTIDE SEQUENCE [LARGE SCALE GENOMIC DNA]</scope>
</reference>
<name>A0A565C4G3_9BRAS</name>
<dbReference type="Proteomes" id="UP000489600">
    <property type="component" value="Unassembled WGS sequence"/>
</dbReference>
<sequence>MVDQKRETGEKSKKSLLYPVKSRTLSLSSHLALSISPRKLTNTSGLQCNTFHPQENSLLNFCLPPFGSKFSRMQELKGGLILVYVIIKTRLAFCVHEHVTWV</sequence>
<dbReference type="AlphaFoldDB" id="A0A565C4G3"/>
<gene>
    <name evidence="1" type="ORF">ANE_LOCUS18998</name>
</gene>
<accession>A0A565C4G3</accession>